<protein>
    <recommendedName>
        <fullName evidence="3">SpoIIAA-like</fullName>
    </recommendedName>
</protein>
<gene>
    <name evidence="1" type="ORF">SAMN06265337_3841</name>
</gene>
<dbReference type="OrthoDB" id="893408at2"/>
<name>A0A212UG68_9BACT</name>
<evidence type="ECO:0008006" key="3">
    <source>
        <dbReference type="Google" id="ProtNLM"/>
    </source>
</evidence>
<organism evidence="1 2">
    <name type="scientific">Hymenobacter gelipurpurascens</name>
    <dbReference type="NCBI Taxonomy" id="89968"/>
    <lineage>
        <taxon>Bacteria</taxon>
        <taxon>Pseudomonadati</taxon>
        <taxon>Bacteroidota</taxon>
        <taxon>Cytophagia</taxon>
        <taxon>Cytophagales</taxon>
        <taxon>Hymenobacteraceae</taxon>
        <taxon>Hymenobacter</taxon>
    </lineage>
</organism>
<dbReference type="RefSeq" id="WP_088845244.1">
    <property type="nucleotide sequence ID" value="NZ_FYEW01000003.1"/>
</dbReference>
<dbReference type="Proteomes" id="UP000198131">
    <property type="component" value="Unassembled WGS sequence"/>
</dbReference>
<sequence>MQLHPILDTPAIAIGYDSDNQWLYTDWKGEHDQESSQQGRLLILECLRKHPCHKILNDNSSITRTTVQLSVWGAWWLEEMMRAGLEYVAWVYPRNFEARQATEATLLLIQKPVVVSFDDVATAYLWLQKQGQKV</sequence>
<evidence type="ECO:0000313" key="1">
    <source>
        <dbReference type="EMBL" id="SNC77258.1"/>
    </source>
</evidence>
<reference evidence="2" key="1">
    <citation type="submission" date="2017-06" db="EMBL/GenBank/DDBJ databases">
        <authorList>
            <person name="Varghese N."/>
            <person name="Submissions S."/>
        </authorList>
    </citation>
    <scope>NUCLEOTIDE SEQUENCE [LARGE SCALE GENOMIC DNA]</scope>
    <source>
        <strain evidence="2">DSM 11116</strain>
    </source>
</reference>
<dbReference type="EMBL" id="FYEW01000003">
    <property type="protein sequence ID" value="SNC77258.1"/>
    <property type="molecule type" value="Genomic_DNA"/>
</dbReference>
<dbReference type="AlphaFoldDB" id="A0A212UG68"/>
<keyword evidence="2" id="KW-1185">Reference proteome</keyword>
<evidence type="ECO:0000313" key="2">
    <source>
        <dbReference type="Proteomes" id="UP000198131"/>
    </source>
</evidence>
<accession>A0A212UG68</accession>
<proteinExistence type="predicted"/>